<evidence type="ECO:0000259" key="14">
    <source>
        <dbReference type="PROSITE" id="PS51233"/>
    </source>
</evidence>
<dbReference type="Pfam" id="PF00094">
    <property type="entry name" value="VWD"/>
    <property type="match status" value="1"/>
</dbReference>
<dbReference type="InterPro" id="IPR000742">
    <property type="entry name" value="EGF"/>
</dbReference>
<evidence type="ECO:0000256" key="3">
    <source>
        <dbReference type="ARBA" id="ARBA00022583"/>
    </source>
</evidence>
<dbReference type="Pfam" id="PF06119">
    <property type="entry name" value="NIDO"/>
    <property type="match status" value="1"/>
</dbReference>
<feature type="domain" description="EGF-like" evidence="12">
    <location>
        <begin position="996"/>
        <end position="1036"/>
    </location>
</feature>
<evidence type="ECO:0000256" key="1">
    <source>
        <dbReference type="ARBA" id="ARBA00004479"/>
    </source>
</evidence>
<evidence type="ECO:0000256" key="11">
    <source>
        <dbReference type="PROSITE-ProRule" id="PRU00076"/>
    </source>
</evidence>
<keyword evidence="16" id="KW-1185">Reference proteome</keyword>
<dbReference type="PANTHER" id="PTHR13802">
    <property type="entry name" value="MUCIN 4-RELATED"/>
    <property type="match status" value="1"/>
</dbReference>
<keyword evidence="7" id="KW-0472">Membrane</keyword>
<evidence type="ECO:0000256" key="7">
    <source>
        <dbReference type="ARBA" id="ARBA00023136"/>
    </source>
</evidence>
<evidence type="ECO:0000256" key="6">
    <source>
        <dbReference type="ARBA" id="ARBA00022989"/>
    </source>
</evidence>
<dbReference type="Pfam" id="PF14670">
    <property type="entry name" value="FXa_inhibition"/>
    <property type="match status" value="1"/>
</dbReference>
<keyword evidence="2 11" id="KW-0245">EGF-like domain</keyword>
<dbReference type="PROSITE" id="PS51233">
    <property type="entry name" value="VWFD"/>
    <property type="match status" value="1"/>
</dbReference>
<keyword evidence="3" id="KW-0254">Endocytosis</keyword>
<comment type="caution">
    <text evidence="11">Lacks conserved residue(s) required for the propagation of feature annotation.</text>
</comment>
<name>A0AAD9NA88_RIDPI</name>
<dbReference type="GO" id="GO:0007160">
    <property type="term" value="P:cell-matrix adhesion"/>
    <property type="evidence" value="ECO:0007669"/>
    <property type="project" value="InterPro"/>
</dbReference>
<dbReference type="InterPro" id="IPR001881">
    <property type="entry name" value="EGF-like_Ca-bd_dom"/>
</dbReference>
<dbReference type="PROSITE" id="PS50026">
    <property type="entry name" value="EGF_3"/>
    <property type="match status" value="1"/>
</dbReference>
<dbReference type="CDD" id="cd00054">
    <property type="entry name" value="EGF_CA"/>
    <property type="match status" value="2"/>
</dbReference>
<evidence type="ECO:0000256" key="5">
    <source>
        <dbReference type="ARBA" id="ARBA00022737"/>
    </source>
</evidence>
<gene>
    <name evidence="15" type="ORF">NP493_1501g00001</name>
</gene>
<dbReference type="SUPFAM" id="SSF57184">
    <property type="entry name" value="Growth factor receptor domain"/>
    <property type="match status" value="3"/>
</dbReference>
<feature type="domain" description="VWFD" evidence="14">
    <location>
        <begin position="326"/>
        <end position="529"/>
    </location>
</feature>
<dbReference type="Pfam" id="PF12662">
    <property type="entry name" value="cEGF"/>
    <property type="match status" value="2"/>
</dbReference>
<organism evidence="15 16">
    <name type="scientific">Ridgeia piscesae</name>
    <name type="common">Tubeworm</name>
    <dbReference type="NCBI Taxonomy" id="27915"/>
    <lineage>
        <taxon>Eukaryota</taxon>
        <taxon>Metazoa</taxon>
        <taxon>Spiralia</taxon>
        <taxon>Lophotrochozoa</taxon>
        <taxon>Annelida</taxon>
        <taxon>Polychaeta</taxon>
        <taxon>Sedentaria</taxon>
        <taxon>Canalipalpata</taxon>
        <taxon>Sabellida</taxon>
        <taxon>Siboglinidae</taxon>
        <taxon>Ridgeia</taxon>
    </lineage>
</organism>
<dbReference type="InterPro" id="IPR018097">
    <property type="entry name" value="EGF_Ca-bd_CS"/>
</dbReference>
<evidence type="ECO:0000256" key="8">
    <source>
        <dbReference type="ARBA" id="ARBA00023157"/>
    </source>
</evidence>
<keyword evidence="4" id="KW-0812">Transmembrane</keyword>
<dbReference type="InterPro" id="IPR026823">
    <property type="entry name" value="cEGF"/>
</dbReference>
<dbReference type="InterPro" id="IPR003886">
    <property type="entry name" value="NIDO_dom"/>
</dbReference>
<evidence type="ECO:0000259" key="12">
    <source>
        <dbReference type="PROSITE" id="PS50026"/>
    </source>
</evidence>
<dbReference type="PROSITE" id="PS01187">
    <property type="entry name" value="EGF_CA"/>
    <property type="match status" value="2"/>
</dbReference>
<keyword evidence="10" id="KW-0325">Glycoprotein</keyword>
<dbReference type="Pfam" id="PF07645">
    <property type="entry name" value="EGF_CA"/>
    <property type="match status" value="1"/>
</dbReference>
<evidence type="ECO:0000256" key="4">
    <source>
        <dbReference type="ARBA" id="ARBA00022692"/>
    </source>
</evidence>
<dbReference type="InterPro" id="IPR009030">
    <property type="entry name" value="Growth_fac_rcpt_cys_sf"/>
</dbReference>
<dbReference type="InterPro" id="IPR001846">
    <property type="entry name" value="VWF_type-D"/>
</dbReference>
<evidence type="ECO:0008006" key="17">
    <source>
        <dbReference type="Google" id="ProtNLM"/>
    </source>
</evidence>
<evidence type="ECO:0000313" key="15">
    <source>
        <dbReference type="EMBL" id="KAK2162832.1"/>
    </source>
</evidence>
<dbReference type="GO" id="GO:0006897">
    <property type="term" value="P:endocytosis"/>
    <property type="evidence" value="ECO:0007669"/>
    <property type="project" value="UniProtKB-KW"/>
</dbReference>
<dbReference type="InterPro" id="IPR049883">
    <property type="entry name" value="NOTCH1_EGF-like"/>
</dbReference>
<dbReference type="Proteomes" id="UP001209878">
    <property type="component" value="Unassembled WGS sequence"/>
</dbReference>
<dbReference type="GO" id="GO:0005509">
    <property type="term" value="F:calcium ion binding"/>
    <property type="evidence" value="ECO:0007669"/>
    <property type="project" value="InterPro"/>
</dbReference>
<dbReference type="SMART" id="SM00723">
    <property type="entry name" value="AMOP"/>
    <property type="match status" value="1"/>
</dbReference>
<dbReference type="PROSITE" id="PS50856">
    <property type="entry name" value="AMOP"/>
    <property type="match status" value="1"/>
</dbReference>
<keyword evidence="9" id="KW-0675">Receptor</keyword>
<dbReference type="SMART" id="SM00216">
    <property type="entry name" value="VWD"/>
    <property type="match status" value="1"/>
</dbReference>
<proteinExistence type="predicted"/>
<dbReference type="GO" id="GO:0016020">
    <property type="term" value="C:membrane"/>
    <property type="evidence" value="ECO:0007669"/>
    <property type="project" value="UniProtKB-SubCell"/>
</dbReference>
<keyword evidence="8" id="KW-1015">Disulfide bond</keyword>
<dbReference type="InterPro" id="IPR000152">
    <property type="entry name" value="EGF-type_Asp/Asn_hydroxyl_site"/>
</dbReference>
<dbReference type="InterPro" id="IPR056619">
    <property type="entry name" value="C8-3_MUC4"/>
</dbReference>
<protein>
    <recommendedName>
        <fullName evidence="17">Mucin-like protein</fullName>
    </recommendedName>
</protein>
<comment type="caution">
    <text evidence="15">The sequence shown here is derived from an EMBL/GenBank/DDBJ whole genome shotgun (WGS) entry which is preliminary data.</text>
</comment>
<accession>A0AAD9NA88</accession>
<dbReference type="PROSITE" id="PS00010">
    <property type="entry name" value="ASX_HYDROXYL"/>
    <property type="match status" value="3"/>
</dbReference>
<dbReference type="PANTHER" id="PTHR13802:SF52">
    <property type="entry name" value="MUCIN-4"/>
    <property type="match status" value="1"/>
</dbReference>
<dbReference type="PROSITE" id="PS01186">
    <property type="entry name" value="EGF_2"/>
    <property type="match status" value="5"/>
</dbReference>
<evidence type="ECO:0000256" key="10">
    <source>
        <dbReference type="ARBA" id="ARBA00023180"/>
    </source>
</evidence>
<evidence type="ECO:0000256" key="9">
    <source>
        <dbReference type="ARBA" id="ARBA00023170"/>
    </source>
</evidence>
<evidence type="ECO:0000256" key="2">
    <source>
        <dbReference type="ARBA" id="ARBA00022536"/>
    </source>
</evidence>
<keyword evidence="5" id="KW-0677">Repeat</keyword>
<dbReference type="SMART" id="SM00181">
    <property type="entry name" value="EGF"/>
    <property type="match status" value="7"/>
</dbReference>
<dbReference type="InterPro" id="IPR005533">
    <property type="entry name" value="AMOP_dom"/>
</dbReference>
<dbReference type="SMART" id="SM00179">
    <property type="entry name" value="EGF_CA"/>
    <property type="match status" value="6"/>
</dbReference>
<dbReference type="FunFam" id="2.10.25.10:FF:000009">
    <property type="entry name" value="Low-density lipoprotein receptor isoform 1"/>
    <property type="match status" value="1"/>
</dbReference>
<evidence type="ECO:0000259" key="13">
    <source>
        <dbReference type="PROSITE" id="PS50856"/>
    </source>
</evidence>
<dbReference type="Gene3D" id="2.10.25.10">
    <property type="entry name" value="Laminin"/>
    <property type="match status" value="6"/>
</dbReference>
<sequence length="1044" mass="117531">MLSVGKRETAMKQGFAMLAPLWTDNDARHGHIFYHIYDLMQPGSTSSDQIRVKHAVDHARDDVIKNGGVSVTHITWVMVITWSQIVPRMYYSSIHDSPNTFQLVIAYDPSRYQTFAMYHYMDMGWDNEITLRRSMIGYFSYKHGDETSLQLAPSMKSTAFRLNTRRSNTGERGRYMFPVASGRHDINYDQKCYNWFSNEMKRLWLIRYYKSWTLFCPCDVRLALMDGRWEFDWKQRNETNSDRRCVYERIPLGLSTQECCYTRSGSLINTEDGRGGQTFFYHPHYERLHEKYDVLPKQWCCEFSDNCEYFYRVRPMDHCRGYTPLKLGWSYGDPHIHTLDGFQYTFNGLGEYTLIETTHGNFTLQGRTAKARDENGTELDATIFSAFAAQDADSDTVHVEMSATRDGLCVFWGKTNFTDWFNAAKVNDFKTTYEDFFMKKKSNTRLLVAFKSDFTLSIRVSVGQLDITVGAPEKYKNQTKGLMGVFNDDPTDDLLPPGENVVALSNSSSEKTIFYKFGEKWRIQKIDSLFYYAPGNSYSTYARIEFKPLFFEDVFVNMAAGRKREVQETCGEDTACLFDNAVTGNQEFAAGTLATNSKNLDDVEKTSNASPNITVASMFNVTVGEDNVLTVKTSDPDGDIATANLVSREPEGATYKDGIYIWNPANMEPVNISYVQLVGKGGVAAAEVTVNLCNCSGHGECLFDLLADGYELKQPFRIVQCNCSIGWEGDYCESDLDGCQDNPCTEGTNCTDLTPTEQIASGKLYNCSACPEGTEENEETCLPINECDPHHPRHDCEHICVDKEIGFVCTCNDGFHLTENKKNCTDIDECTDGTSGCVQQCRNTDGSFVCSCLGGYFLHSDNKTCVVDPGQGDQCEELMCSHGCVPNGTDNYACFCNNGYRLADDAKSCDDIDECYFNNGGCAHTCINFIGGFNCTCNDGFQLMNDKKRCKPCPSGTWGRNCLRDCNCRDYKTLCNETSGCAGCQAGFEGEDCLGDIDECRVTQPCDEQVKCINTVGTFKCVCPAGLTQYNATSCQGTIHFQIY</sequence>
<dbReference type="Pfam" id="PF23263">
    <property type="entry name" value="C8-3_MUC4"/>
    <property type="match status" value="1"/>
</dbReference>
<dbReference type="PROSITE" id="PS00022">
    <property type="entry name" value="EGF_1"/>
    <property type="match status" value="1"/>
</dbReference>
<dbReference type="AlphaFoldDB" id="A0AAD9NA88"/>
<reference evidence="15" key="1">
    <citation type="journal article" date="2023" name="Mol. Biol. Evol.">
        <title>Third-Generation Sequencing Reveals the Adaptive Role of the Epigenome in Three Deep-Sea Polychaetes.</title>
        <authorList>
            <person name="Perez M."/>
            <person name="Aroh O."/>
            <person name="Sun Y."/>
            <person name="Lan Y."/>
            <person name="Juniper S.K."/>
            <person name="Young C.R."/>
            <person name="Angers B."/>
            <person name="Qian P.Y."/>
        </authorList>
    </citation>
    <scope>NUCLEOTIDE SEQUENCE</scope>
    <source>
        <strain evidence="15">R07B-5</strain>
    </source>
</reference>
<comment type="subcellular location">
    <subcellularLocation>
        <location evidence="1">Membrane</location>
        <topology evidence="1">Single-pass type I membrane protein</topology>
    </subcellularLocation>
</comment>
<feature type="domain" description="AMOP" evidence="13">
    <location>
        <begin position="184"/>
        <end position="314"/>
    </location>
</feature>
<dbReference type="InterPro" id="IPR051495">
    <property type="entry name" value="Epithelial_Barrier/Signaling"/>
</dbReference>
<dbReference type="SMART" id="SM00539">
    <property type="entry name" value="NIDO"/>
    <property type="match status" value="1"/>
</dbReference>
<keyword evidence="6" id="KW-1133">Transmembrane helix</keyword>
<evidence type="ECO:0000313" key="16">
    <source>
        <dbReference type="Proteomes" id="UP001209878"/>
    </source>
</evidence>
<dbReference type="EMBL" id="JAODUO010001498">
    <property type="protein sequence ID" value="KAK2162832.1"/>
    <property type="molecule type" value="Genomic_DNA"/>
</dbReference>